<keyword evidence="2" id="KW-1185">Reference proteome</keyword>
<dbReference type="InParanoid" id="A0BVL0"/>
<dbReference type="Proteomes" id="UP000000600">
    <property type="component" value="Unassembled WGS sequence"/>
</dbReference>
<name>A0BVL0_PARTE</name>
<organism evidence="1 2">
    <name type="scientific">Paramecium tetraurelia</name>
    <dbReference type="NCBI Taxonomy" id="5888"/>
    <lineage>
        <taxon>Eukaryota</taxon>
        <taxon>Sar</taxon>
        <taxon>Alveolata</taxon>
        <taxon>Ciliophora</taxon>
        <taxon>Intramacronucleata</taxon>
        <taxon>Oligohymenophorea</taxon>
        <taxon>Peniculida</taxon>
        <taxon>Parameciidae</taxon>
        <taxon>Paramecium</taxon>
    </lineage>
</organism>
<dbReference type="HOGENOM" id="CLU_1301797_0_0_1"/>
<reference evidence="1 2" key="1">
    <citation type="journal article" date="2006" name="Nature">
        <title>Global trends of whole-genome duplications revealed by the ciliate Paramecium tetraurelia.</title>
        <authorList>
            <consortium name="Genoscope"/>
            <person name="Aury J.-M."/>
            <person name="Jaillon O."/>
            <person name="Duret L."/>
            <person name="Noel B."/>
            <person name="Jubin C."/>
            <person name="Porcel B.M."/>
            <person name="Segurens B."/>
            <person name="Daubin V."/>
            <person name="Anthouard V."/>
            <person name="Aiach N."/>
            <person name="Arnaiz O."/>
            <person name="Billaut A."/>
            <person name="Beisson J."/>
            <person name="Blanc I."/>
            <person name="Bouhouche K."/>
            <person name="Camara F."/>
            <person name="Duharcourt S."/>
            <person name="Guigo R."/>
            <person name="Gogendeau D."/>
            <person name="Katinka M."/>
            <person name="Keller A.-M."/>
            <person name="Kissmehl R."/>
            <person name="Klotz C."/>
            <person name="Koll F."/>
            <person name="Le Moue A."/>
            <person name="Lepere C."/>
            <person name="Malinsky S."/>
            <person name="Nowacki M."/>
            <person name="Nowak J.K."/>
            <person name="Plattner H."/>
            <person name="Poulain J."/>
            <person name="Ruiz F."/>
            <person name="Serrano V."/>
            <person name="Zagulski M."/>
            <person name="Dessen P."/>
            <person name="Betermier M."/>
            <person name="Weissenbach J."/>
            <person name="Scarpelli C."/>
            <person name="Schachter V."/>
            <person name="Sperling L."/>
            <person name="Meyer E."/>
            <person name="Cohen J."/>
            <person name="Wincker P."/>
        </authorList>
    </citation>
    <scope>NUCLEOTIDE SEQUENCE [LARGE SCALE GENOMIC DNA]</scope>
    <source>
        <strain evidence="1 2">Stock d4-2</strain>
    </source>
</reference>
<dbReference type="AlphaFoldDB" id="A0BVL0"/>
<gene>
    <name evidence="1" type="ORF">GSPATT00005823001</name>
</gene>
<proteinExistence type="predicted"/>
<accession>A0BVL0</accession>
<dbReference type="OrthoDB" id="7340501at2759"/>
<dbReference type="KEGG" id="ptm:GSPATT00005823001"/>
<protein>
    <submittedName>
        <fullName evidence="1">Uncharacterized protein</fullName>
    </submittedName>
</protein>
<evidence type="ECO:0000313" key="1">
    <source>
        <dbReference type="EMBL" id="CAK62577.1"/>
    </source>
</evidence>
<dbReference type="GeneID" id="5015759"/>
<dbReference type="OMA" id="HAPKCRI"/>
<evidence type="ECO:0000313" key="2">
    <source>
        <dbReference type="Proteomes" id="UP000000600"/>
    </source>
</evidence>
<dbReference type="RefSeq" id="XP_001429975.1">
    <property type="nucleotide sequence ID" value="XM_001429938.2"/>
</dbReference>
<dbReference type="EMBL" id="CT868019">
    <property type="protein sequence ID" value="CAK62577.1"/>
    <property type="molecule type" value="Genomic_DNA"/>
</dbReference>
<sequence length="212" mass="25281">MNSRNSRFNQKRIQTLAFPGADDKVEDDFGKDDKDREIYRSVTKEIDSADEKSKYKLQEIEQELKTQILILKSNFLNQLLTSIKCRPSKKLRNLLPTQLNWSRTKRFGRYDQIIIERFGQTLIIKHYPNWRCSKNIMDYVRLQKIQYPNMIVLQLLKLLLTLYLDHGFGMKNFANKYQSMPSQFSISIDDYNEIGTQKWEIFKQHPFSNIVD</sequence>